<dbReference type="AlphaFoldDB" id="A0A0A0D0Q6"/>
<dbReference type="GO" id="GO:0004016">
    <property type="term" value="F:adenylate cyclase activity"/>
    <property type="evidence" value="ECO:0007669"/>
    <property type="project" value="TreeGrafter"/>
</dbReference>
<comment type="caution">
    <text evidence="4">The sequence shown here is derived from an EMBL/GenBank/DDBJ whole genome shotgun (WGS) entry which is preliminary data.</text>
</comment>
<feature type="domain" description="Orc1-like AAA ATPase" evidence="3">
    <location>
        <begin position="2"/>
        <end position="136"/>
    </location>
</feature>
<sequence>MLIEREEPLDRLIDLARRAAQGHGGTVVLGGEAGIGKTALLQEFTRRLGPGTRVLWGGSEALFTPRALGPLQDMAHALGPRMAALLDQTAAPERLFPALLNTLQEAAETTVLVFEDAHWADNATLDLLKYLGRRMPVLRA</sequence>
<proteinExistence type="predicted"/>
<dbReference type="GO" id="GO:0005524">
    <property type="term" value="F:ATP binding"/>
    <property type="evidence" value="ECO:0007669"/>
    <property type="project" value="UniProtKB-KW"/>
</dbReference>
<protein>
    <recommendedName>
        <fullName evidence="3">Orc1-like AAA ATPase domain-containing protein</fullName>
    </recommendedName>
</protein>
<reference evidence="4 5" key="1">
    <citation type="submission" date="2014-01" db="EMBL/GenBank/DDBJ databases">
        <title>Genome sequence determination for a cystic fibrosis isolate, Inquilinus limosus.</title>
        <authorList>
            <person name="Pino M."/>
            <person name="Di Conza J."/>
            <person name="Gutkind G."/>
        </authorList>
    </citation>
    <scope>NUCLEOTIDE SEQUENCE [LARGE SCALE GENOMIC DNA]</scope>
    <source>
        <strain evidence="4 5">MP06</strain>
    </source>
</reference>
<keyword evidence="2" id="KW-0067">ATP-binding</keyword>
<feature type="non-terminal residue" evidence="4">
    <location>
        <position position="140"/>
    </location>
</feature>
<dbReference type="InterPro" id="IPR027417">
    <property type="entry name" value="P-loop_NTPase"/>
</dbReference>
<gene>
    <name evidence="4" type="ORF">P409_27340</name>
</gene>
<accession>A0A0A0D0Q6</accession>
<dbReference type="Pfam" id="PF13191">
    <property type="entry name" value="AAA_16"/>
    <property type="match status" value="1"/>
</dbReference>
<dbReference type="GO" id="GO:0005737">
    <property type="term" value="C:cytoplasm"/>
    <property type="evidence" value="ECO:0007669"/>
    <property type="project" value="TreeGrafter"/>
</dbReference>
<evidence type="ECO:0000259" key="3">
    <source>
        <dbReference type="Pfam" id="PF13191"/>
    </source>
</evidence>
<name>A0A0A0D0Q6_9PROT</name>
<dbReference type="Gene3D" id="3.40.50.300">
    <property type="entry name" value="P-loop containing nucleotide triphosphate hydrolases"/>
    <property type="match status" value="1"/>
</dbReference>
<evidence type="ECO:0000256" key="1">
    <source>
        <dbReference type="ARBA" id="ARBA00022741"/>
    </source>
</evidence>
<dbReference type="Proteomes" id="UP000029995">
    <property type="component" value="Unassembled WGS sequence"/>
</dbReference>
<evidence type="ECO:0000313" key="4">
    <source>
        <dbReference type="EMBL" id="KGM31413.1"/>
    </source>
</evidence>
<dbReference type="PANTHER" id="PTHR16305">
    <property type="entry name" value="TESTICULAR SOLUBLE ADENYLYL CYCLASE"/>
    <property type="match status" value="1"/>
</dbReference>
<organism evidence="4 5">
    <name type="scientific">Inquilinus limosus MP06</name>
    <dbReference type="NCBI Taxonomy" id="1398085"/>
    <lineage>
        <taxon>Bacteria</taxon>
        <taxon>Pseudomonadati</taxon>
        <taxon>Pseudomonadota</taxon>
        <taxon>Alphaproteobacteria</taxon>
        <taxon>Rhodospirillales</taxon>
        <taxon>Rhodospirillaceae</taxon>
        <taxon>Inquilinus</taxon>
    </lineage>
</organism>
<dbReference type="InterPro" id="IPR041664">
    <property type="entry name" value="AAA_16"/>
</dbReference>
<keyword evidence="1" id="KW-0547">Nucleotide-binding</keyword>
<dbReference type="SUPFAM" id="SSF52540">
    <property type="entry name" value="P-loop containing nucleoside triphosphate hydrolases"/>
    <property type="match status" value="1"/>
</dbReference>
<dbReference type="RefSeq" id="WP_034845830.1">
    <property type="nucleotide sequence ID" value="NZ_JANX01000517.1"/>
</dbReference>
<evidence type="ECO:0000256" key="2">
    <source>
        <dbReference type="ARBA" id="ARBA00022840"/>
    </source>
</evidence>
<evidence type="ECO:0000313" key="5">
    <source>
        <dbReference type="Proteomes" id="UP000029995"/>
    </source>
</evidence>
<dbReference type="PANTHER" id="PTHR16305:SF28">
    <property type="entry name" value="GUANYLATE CYCLASE DOMAIN-CONTAINING PROTEIN"/>
    <property type="match status" value="1"/>
</dbReference>
<dbReference type="OrthoDB" id="9789238at2"/>
<dbReference type="EMBL" id="JANX01000517">
    <property type="protein sequence ID" value="KGM31413.1"/>
    <property type="molecule type" value="Genomic_DNA"/>
</dbReference>